<reference evidence="2 3" key="1">
    <citation type="submission" date="2011-03" db="EMBL/GenBank/DDBJ databases">
        <authorList>
            <person name="Weinstock G."/>
            <person name="Sodergren E."/>
            <person name="Clifton S."/>
            <person name="Fulton L."/>
            <person name="Fulton B."/>
            <person name="Courtney L."/>
            <person name="Fronick C."/>
            <person name="Harrison M."/>
            <person name="Strong C."/>
            <person name="Farmer C."/>
            <person name="Delahaunty K."/>
            <person name="Markovic C."/>
            <person name="Hall O."/>
            <person name="Minx P."/>
            <person name="Tomlinson C."/>
            <person name="Mitreva M."/>
            <person name="Hou S."/>
            <person name="Chen J."/>
            <person name="Wollam A."/>
            <person name="Pepin K.H."/>
            <person name="Johnson M."/>
            <person name="Bhonagiri V."/>
            <person name="Zhang X."/>
            <person name="Suruliraj S."/>
            <person name="Warren W."/>
            <person name="Chinwalla A."/>
            <person name="Mardis E.R."/>
            <person name="Wilson R.K."/>
        </authorList>
    </citation>
    <scope>NUCLEOTIDE SEQUENCE [LARGE SCALE GENOMIC DNA]</scope>
    <source>
        <strain evidence="2 3">YIT 11840</strain>
    </source>
</reference>
<name>G5SU12_9BACT</name>
<keyword evidence="1" id="KW-0812">Transmembrane</keyword>
<dbReference type="STRING" id="762968.HMPREF9441_02867"/>
<accession>G5SU12</accession>
<gene>
    <name evidence="2" type="ORF">HMPREF9441_02867</name>
</gene>
<dbReference type="EMBL" id="AFFY01000045">
    <property type="protein sequence ID" value="EHG99255.1"/>
    <property type="molecule type" value="Genomic_DNA"/>
</dbReference>
<proteinExistence type="predicted"/>
<evidence type="ECO:0000256" key="1">
    <source>
        <dbReference type="SAM" id="Phobius"/>
    </source>
</evidence>
<protein>
    <submittedName>
        <fullName evidence="2">Uncharacterized protein</fullName>
    </submittedName>
</protein>
<feature type="transmembrane region" description="Helical" evidence="1">
    <location>
        <begin position="20"/>
        <end position="41"/>
    </location>
</feature>
<keyword evidence="1" id="KW-1133">Transmembrane helix</keyword>
<keyword evidence="1" id="KW-0472">Membrane</keyword>
<organism evidence="2 3">
    <name type="scientific">Paraprevotella clara YIT 11840</name>
    <dbReference type="NCBI Taxonomy" id="762968"/>
    <lineage>
        <taxon>Bacteria</taxon>
        <taxon>Pseudomonadati</taxon>
        <taxon>Bacteroidota</taxon>
        <taxon>Bacteroidia</taxon>
        <taxon>Bacteroidales</taxon>
        <taxon>Prevotellaceae</taxon>
        <taxon>Paraprevotella</taxon>
    </lineage>
</organism>
<dbReference type="Proteomes" id="UP000003598">
    <property type="component" value="Unassembled WGS sequence"/>
</dbReference>
<dbReference type="AlphaFoldDB" id="G5SU12"/>
<keyword evidence="3" id="KW-1185">Reference proteome</keyword>
<sequence length="42" mass="4593">MVVLLLDGASICTGAGCKYFCAVCLCFPYISFIFVLSNSYMK</sequence>
<comment type="caution">
    <text evidence="2">The sequence shown here is derived from an EMBL/GenBank/DDBJ whole genome shotgun (WGS) entry which is preliminary data.</text>
</comment>
<dbReference type="HOGENOM" id="CLU_3255202_0_0_10"/>
<evidence type="ECO:0000313" key="3">
    <source>
        <dbReference type="Proteomes" id="UP000003598"/>
    </source>
</evidence>
<evidence type="ECO:0000313" key="2">
    <source>
        <dbReference type="EMBL" id="EHG99255.1"/>
    </source>
</evidence>